<proteinExistence type="predicted"/>
<dbReference type="InterPro" id="IPR050919">
    <property type="entry name" value="NKG2/CD94_NK_receptors"/>
</dbReference>
<dbReference type="PANTHER" id="PTHR22800:SF252">
    <property type="entry name" value="NATURAL KILLER CELLS ANTIGEN CD94"/>
    <property type="match status" value="1"/>
</dbReference>
<evidence type="ECO:0000313" key="8">
    <source>
        <dbReference type="Proteomes" id="UP000700334"/>
    </source>
</evidence>
<keyword evidence="2" id="KW-0812">Transmembrane</keyword>
<keyword evidence="4" id="KW-0735">Signal-anchor</keyword>
<gene>
    <name evidence="7" type="ORF">J0S82_008155</name>
</gene>
<keyword evidence="6" id="KW-0472">Membrane</keyword>
<organism evidence="7 8">
    <name type="scientific">Galemys pyrenaicus</name>
    <name type="common">Iberian desman</name>
    <name type="synonym">Pyrenean desman</name>
    <dbReference type="NCBI Taxonomy" id="202257"/>
    <lineage>
        <taxon>Eukaryota</taxon>
        <taxon>Metazoa</taxon>
        <taxon>Chordata</taxon>
        <taxon>Craniata</taxon>
        <taxon>Vertebrata</taxon>
        <taxon>Euteleostomi</taxon>
        <taxon>Mammalia</taxon>
        <taxon>Eutheria</taxon>
        <taxon>Laurasiatheria</taxon>
        <taxon>Eulipotyphla</taxon>
        <taxon>Talpidae</taxon>
        <taxon>Galemys</taxon>
    </lineage>
</organism>
<dbReference type="PANTHER" id="PTHR22800">
    <property type="entry name" value="C-TYPE LECTIN PROTEINS"/>
    <property type="match status" value="1"/>
</dbReference>
<dbReference type="GO" id="GO:0030246">
    <property type="term" value="F:carbohydrate binding"/>
    <property type="evidence" value="ECO:0007669"/>
    <property type="project" value="UniProtKB-KW"/>
</dbReference>
<evidence type="ECO:0000256" key="5">
    <source>
        <dbReference type="ARBA" id="ARBA00022989"/>
    </source>
</evidence>
<comment type="caution">
    <text evidence="7">The sequence shown here is derived from an EMBL/GenBank/DDBJ whole genome shotgun (WGS) entry which is preliminary data.</text>
</comment>
<dbReference type="SUPFAM" id="SSF56436">
    <property type="entry name" value="C-type lectin-like"/>
    <property type="match status" value="1"/>
</dbReference>
<dbReference type="Proteomes" id="UP000700334">
    <property type="component" value="Unassembled WGS sequence"/>
</dbReference>
<dbReference type="Gene3D" id="3.10.100.10">
    <property type="entry name" value="Mannose-Binding Protein A, subunit A"/>
    <property type="match status" value="1"/>
</dbReference>
<dbReference type="GO" id="GO:0016020">
    <property type="term" value="C:membrane"/>
    <property type="evidence" value="ECO:0007669"/>
    <property type="project" value="UniProtKB-SubCell"/>
</dbReference>
<name>A0A8J6ACC1_GALPY</name>
<dbReference type="InterPro" id="IPR016186">
    <property type="entry name" value="C-type_lectin-like/link_sf"/>
</dbReference>
<keyword evidence="5" id="KW-1133">Transmembrane helix</keyword>
<evidence type="ECO:0000256" key="3">
    <source>
        <dbReference type="ARBA" id="ARBA00022734"/>
    </source>
</evidence>
<keyword evidence="3" id="KW-0430">Lectin</keyword>
<evidence type="ECO:0000256" key="4">
    <source>
        <dbReference type="ARBA" id="ARBA00022968"/>
    </source>
</evidence>
<keyword evidence="8" id="KW-1185">Reference proteome</keyword>
<sequence>MPFIDGYFGNCVAKRSCQERWVGYQCNCYFISSERRTWEQSRSFCVSQNSTLLRIHNREEL</sequence>
<dbReference type="GO" id="GO:0002223">
    <property type="term" value="P:stimulatory C-type lectin receptor signaling pathway"/>
    <property type="evidence" value="ECO:0007669"/>
    <property type="project" value="TreeGrafter"/>
</dbReference>
<dbReference type="EMBL" id="JAGFMF010011989">
    <property type="protein sequence ID" value="KAG8508759.1"/>
    <property type="molecule type" value="Genomic_DNA"/>
</dbReference>
<evidence type="ECO:0000256" key="2">
    <source>
        <dbReference type="ARBA" id="ARBA00022692"/>
    </source>
</evidence>
<feature type="non-terminal residue" evidence="7">
    <location>
        <position position="61"/>
    </location>
</feature>
<dbReference type="AlphaFoldDB" id="A0A8J6ACC1"/>
<dbReference type="GO" id="GO:0045954">
    <property type="term" value="P:positive regulation of natural killer cell mediated cytotoxicity"/>
    <property type="evidence" value="ECO:0007669"/>
    <property type="project" value="TreeGrafter"/>
</dbReference>
<evidence type="ECO:0000256" key="1">
    <source>
        <dbReference type="ARBA" id="ARBA00004606"/>
    </source>
</evidence>
<dbReference type="OrthoDB" id="8950604at2759"/>
<comment type="subcellular location">
    <subcellularLocation>
        <location evidence="1">Membrane</location>
        <topology evidence="1">Single-pass type II membrane protein</topology>
    </subcellularLocation>
</comment>
<accession>A0A8J6ACC1</accession>
<protein>
    <submittedName>
        <fullName evidence="7">Natural killer cells antigen CD94</fullName>
    </submittedName>
</protein>
<dbReference type="InterPro" id="IPR016187">
    <property type="entry name" value="CTDL_fold"/>
</dbReference>
<evidence type="ECO:0000256" key="6">
    <source>
        <dbReference type="ARBA" id="ARBA00023136"/>
    </source>
</evidence>
<evidence type="ECO:0000313" key="7">
    <source>
        <dbReference type="EMBL" id="KAG8508759.1"/>
    </source>
</evidence>
<reference evidence="7" key="1">
    <citation type="journal article" date="2021" name="Evol. Appl.">
        <title>The genome of the Pyrenean desman and the effects of bottlenecks and inbreeding on the genomic landscape of an endangered species.</title>
        <authorList>
            <person name="Escoda L."/>
            <person name="Castresana J."/>
        </authorList>
    </citation>
    <scope>NUCLEOTIDE SEQUENCE</scope>
    <source>
        <strain evidence="7">IBE-C5619</strain>
    </source>
</reference>